<dbReference type="GO" id="GO:0008270">
    <property type="term" value="F:zinc ion binding"/>
    <property type="evidence" value="ECO:0007669"/>
    <property type="project" value="InterPro"/>
</dbReference>
<sequence>MNFNSYIPSVDSNPDQSISSSRSSHSEETPLENSNETSSILVDSTVDPKRPNAKHVSRACLQCRQRHLKCDGKSPQCTRCEQANKECSYVKSNRGGSRKKGISTKQPKQQTPNVHLKLSLPCTDKGGVCPNGHNPSTCSYLEDKSFGKIPCQEKQIAVDVNVLNTPKFDIYSEKLDTESIVHNFYTSIHNSHPVLPPLAQIIPYLNIMGNPRELLLVMKLFGDGYTSSKYNSKINEIFQIATELQKLMNTQEKDIITIQTLILLGLICHISALHDLSTTLRKEAIELLIKLGINNLDIGEMTQDINGNVNKGEFEINLAYTSSKRARNLDINDVKECSRRCFWELFFLDIIIGSSDGVTLSKLTNIECFVKFPSIPEKFKFDYETRSYTSKLVDDSVRLNNSKKLTDEQYSKLTASLSNWELKFSNPDFYQIPFLLNNEGEVNEGIQQGLIMLNYAKIFTHRPLSFLWKNNVPKNFKLIEKKLNDESKELPNVDEKKLVSSRKIIETRKTIDAANLISKTLIDTNPLDILKRTPLNACSLAFACLVHLSAYIWSSTKVSSSQQDLKIYEEYIKLELSGIHQITNHWYLSSKILNYLTDNIKKLLPDLFEKLSEHFKFVFTKQESEETKNRTETSVTSTTVNTVIPVQSNTTLADENILGFQPFDSGFENFQGYGKDDQDTGCDWIDKNQIFLEFGKDDGLNFNFDLNGMNGLDEIIQRLS</sequence>
<evidence type="ECO:0000256" key="1">
    <source>
        <dbReference type="ARBA" id="ARBA00022723"/>
    </source>
</evidence>
<dbReference type="GO" id="GO:0000981">
    <property type="term" value="F:DNA-binding transcription factor activity, RNA polymerase II-specific"/>
    <property type="evidence" value="ECO:0007669"/>
    <property type="project" value="InterPro"/>
</dbReference>
<dbReference type="GO" id="GO:0003677">
    <property type="term" value="F:DNA binding"/>
    <property type="evidence" value="ECO:0007669"/>
    <property type="project" value="InterPro"/>
</dbReference>
<dbReference type="AlphaFoldDB" id="A0A9P8P7Q8"/>
<dbReference type="OrthoDB" id="2399539at2759"/>
<dbReference type="Gene3D" id="4.10.240.10">
    <property type="entry name" value="Zn(2)-C6 fungal-type DNA-binding domain"/>
    <property type="match status" value="1"/>
</dbReference>
<feature type="region of interest" description="Disordered" evidence="4">
    <location>
        <begin position="1"/>
        <end position="40"/>
    </location>
</feature>
<evidence type="ECO:0000313" key="7">
    <source>
        <dbReference type="Proteomes" id="UP000769528"/>
    </source>
</evidence>
<feature type="domain" description="Zn(2)-C6 fungal-type" evidence="5">
    <location>
        <begin position="59"/>
        <end position="89"/>
    </location>
</feature>
<keyword evidence="3" id="KW-0539">Nucleus</keyword>
<evidence type="ECO:0000256" key="3">
    <source>
        <dbReference type="ARBA" id="ARBA00023242"/>
    </source>
</evidence>
<dbReference type="InterPro" id="IPR036864">
    <property type="entry name" value="Zn2-C6_fun-type_DNA-bd_sf"/>
</dbReference>
<feature type="compositionally biased region" description="Low complexity" evidence="4">
    <location>
        <begin position="9"/>
        <end position="23"/>
    </location>
</feature>
<reference evidence="6" key="1">
    <citation type="journal article" date="2021" name="Open Biol.">
        <title>Shared evolutionary footprints suggest mitochondrial oxidative damage underlies multiple complex I losses in fungi.</title>
        <authorList>
            <person name="Schikora-Tamarit M.A."/>
            <person name="Marcet-Houben M."/>
            <person name="Nosek J."/>
            <person name="Gabaldon T."/>
        </authorList>
    </citation>
    <scope>NUCLEOTIDE SEQUENCE</scope>
    <source>
        <strain evidence="6">CBS6341</strain>
    </source>
</reference>
<dbReference type="PROSITE" id="PS00463">
    <property type="entry name" value="ZN2_CY6_FUNGAL_1"/>
    <property type="match status" value="1"/>
</dbReference>
<dbReference type="Pfam" id="PF04082">
    <property type="entry name" value="Fungal_trans"/>
    <property type="match status" value="1"/>
</dbReference>
<dbReference type="InterPro" id="IPR007219">
    <property type="entry name" value="XnlR_reg_dom"/>
</dbReference>
<evidence type="ECO:0000313" key="6">
    <source>
        <dbReference type="EMBL" id="KAH3667093.1"/>
    </source>
</evidence>
<organism evidence="6 7">
    <name type="scientific">Wickerhamomyces mucosus</name>
    <dbReference type="NCBI Taxonomy" id="1378264"/>
    <lineage>
        <taxon>Eukaryota</taxon>
        <taxon>Fungi</taxon>
        <taxon>Dikarya</taxon>
        <taxon>Ascomycota</taxon>
        <taxon>Saccharomycotina</taxon>
        <taxon>Saccharomycetes</taxon>
        <taxon>Phaffomycetales</taxon>
        <taxon>Wickerhamomycetaceae</taxon>
        <taxon>Wickerhamomyces</taxon>
    </lineage>
</organism>
<dbReference type="Pfam" id="PF00172">
    <property type="entry name" value="Zn_clus"/>
    <property type="match status" value="1"/>
</dbReference>
<feature type="compositionally biased region" description="Polar residues" evidence="4">
    <location>
        <begin position="31"/>
        <end position="40"/>
    </location>
</feature>
<dbReference type="Proteomes" id="UP000769528">
    <property type="component" value="Unassembled WGS sequence"/>
</dbReference>
<dbReference type="GO" id="GO:0006351">
    <property type="term" value="P:DNA-templated transcription"/>
    <property type="evidence" value="ECO:0007669"/>
    <property type="project" value="InterPro"/>
</dbReference>
<evidence type="ECO:0000256" key="4">
    <source>
        <dbReference type="SAM" id="MobiDB-lite"/>
    </source>
</evidence>
<dbReference type="CDD" id="cd12148">
    <property type="entry name" value="fungal_TF_MHR"/>
    <property type="match status" value="1"/>
</dbReference>
<gene>
    <name evidence="6" type="ORF">WICMUC_005440</name>
</gene>
<keyword evidence="1" id="KW-0479">Metal-binding</keyword>
<reference evidence="6" key="2">
    <citation type="submission" date="2021-01" db="EMBL/GenBank/DDBJ databases">
        <authorList>
            <person name="Schikora-Tamarit M.A."/>
        </authorList>
    </citation>
    <scope>NUCLEOTIDE SEQUENCE</scope>
    <source>
        <strain evidence="6">CBS6341</strain>
    </source>
</reference>
<keyword evidence="7" id="KW-1185">Reference proteome</keyword>
<dbReference type="PANTHER" id="PTHR47431:SF1">
    <property type="entry name" value="ZN(II)2CYS6 TRANSCRIPTION FACTOR (EUROFUNG)"/>
    <property type="match status" value="1"/>
</dbReference>
<name>A0A9P8P7Q8_9ASCO</name>
<comment type="caution">
    <text evidence="6">The sequence shown here is derived from an EMBL/GenBank/DDBJ whole genome shotgun (WGS) entry which is preliminary data.</text>
</comment>
<protein>
    <recommendedName>
        <fullName evidence="5">Zn(2)-C6 fungal-type domain-containing protein</fullName>
    </recommendedName>
</protein>
<dbReference type="SUPFAM" id="SSF57701">
    <property type="entry name" value="Zn2/Cys6 DNA-binding domain"/>
    <property type="match status" value="1"/>
</dbReference>
<evidence type="ECO:0000259" key="5">
    <source>
        <dbReference type="PROSITE" id="PS50048"/>
    </source>
</evidence>
<dbReference type="CDD" id="cd00067">
    <property type="entry name" value="GAL4"/>
    <property type="match status" value="1"/>
</dbReference>
<keyword evidence="2" id="KW-0862">Zinc</keyword>
<dbReference type="InterPro" id="IPR001138">
    <property type="entry name" value="Zn2Cys6_DnaBD"/>
</dbReference>
<dbReference type="PANTHER" id="PTHR47431">
    <property type="entry name" value="ZN(II)2CYS6 TRANSCRIPTION FACTOR (EUROFUNG)-RELATED"/>
    <property type="match status" value="1"/>
</dbReference>
<accession>A0A9P8P7Q8</accession>
<proteinExistence type="predicted"/>
<feature type="region of interest" description="Disordered" evidence="4">
    <location>
        <begin position="91"/>
        <end position="110"/>
    </location>
</feature>
<dbReference type="SMART" id="SM00066">
    <property type="entry name" value="GAL4"/>
    <property type="match status" value="1"/>
</dbReference>
<dbReference type="PROSITE" id="PS50048">
    <property type="entry name" value="ZN2_CY6_FUNGAL_2"/>
    <property type="match status" value="1"/>
</dbReference>
<dbReference type="EMBL" id="JAEUBF010001392">
    <property type="protein sequence ID" value="KAH3667093.1"/>
    <property type="molecule type" value="Genomic_DNA"/>
</dbReference>
<evidence type="ECO:0000256" key="2">
    <source>
        <dbReference type="ARBA" id="ARBA00022833"/>
    </source>
</evidence>